<dbReference type="InterPro" id="IPR036388">
    <property type="entry name" value="WH-like_DNA-bd_sf"/>
</dbReference>
<organism evidence="6 7">
    <name type="scientific">Lentzea guizhouensis</name>
    <dbReference type="NCBI Taxonomy" id="1586287"/>
    <lineage>
        <taxon>Bacteria</taxon>
        <taxon>Bacillati</taxon>
        <taxon>Actinomycetota</taxon>
        <taxon>Actinomycetes</taxon>
        <taxon>Pseudonocardiales</taxon>
        <taxon>Pseudonocardiaceae</taxon>
        <taxon>Lentzea</taxon>
    </lineage>
</organism>
<evidence type="ECO:0000313" key="6">
    <source>
        <dbReference type="EMBL" id="ANZ41661.1"/>
    </source>
</evidence>
<evidence type="ECO:0000256" key="2">
    <source>
        <dbReference type="ARBA" id="ARBA00022777"/>
    </source>
</evidence>
<evidence type="ECO:0000313" key="7">
    <source>
        <dbReference type="Proteomes" id="UP000093053"/>
    </source>
</evidence>
<feature type="domain" description="ANTAR" evidence="5">
    <location>
        <begin position="171"/>
        <end position="232"/>
    </location>
</feature>
<evidence type="ECO:0000256" key="1">
    <source>
        <dbReference type="ARBA" id="ARBA00022679"/>
    </source>
</evidence>
<dbReference type="SUPFAM" id="SSF52172">
    <property type="entry name" value="CheY-like"/>
    <property type="match status" value="1"/>
</dbReference>
<evidence type="ECO:0000256" key="3">
    <source>
        <dbReference type="ARBA" id="ARBA00023015"/>
    </source>
</evidence>
<dbReference type="InterPro" id="IPR005561">
    <property type="entry name" value="ANTAR"/>
</dbReference>
<dbReference type="KEGG" id="led:BBK82_42650"/>
<reference evidence="6 7" key="1">
    <citation type="submission" date="2016-07" db="EMBL/GenBank/DDBJ databases">
        <title>Complete genome sequence of the Lentzea guizhouensis DHS C013.</title>
        <authorList>
            <person name="Cao C."/>
        </authorList>
    </citation>
    <scope>NUCLEOTIDE SEQUENCE [LARGE SCALE GENOMIC DNA]</scope>
    <source>
        <strain evidence="6 7">DHS C013</strain>
    </source>
</reference>
<keyword evidence="4" id="KW-0804">Transcription</keyword>
<dbReference type="Proteomes" id="UP000093053">
    <property type="component" value="Chromosome"/>
</dbReference>
<dbReference type="PIRSF" id="PIRSF036625">
    <property type="entry name" value="GAF_ANTAR"/>
    <property type="match status" value="1"/>
</dbReference>
<dbReference type="STRING" id="1586287.BBK82_42650"/>
<sequence length="240" mass="26144">MDHELPLADELAAVSARLAGLLLSRETVHTALTLVTSLAVEALPGTAGAGVTLLDEDGRRTTAAATDAVVEHRDPLQYEWGEGPCLSAWERRCAIRVDDVAGERRWRRWTSAARWSAMRAVVSVPLVAGDTAIGAIKVYGREPRAFGERDEYLLTMFAAQAAVLVANIRSFDNARRLSDALVEQLRGRDVINMAKGVVMAREHVDEGTAFAMLARDSHEGSRKLRDLAGSLLRSTAQRGR</sequence>
<dbReference type="InterPro" id="IPR011006">
    <property type="entry name" value="CheY-like_superfamily"/>
</dbReference>
<dbReference type="Pfam" id="PF03861">
    <property type="entry name" value="ANTAR"/>
    <property type="match status" value="1"/>
</dbReference>
<keyword evidence="3" id="KW-0805">Transcription regulation</keyword>
<keyword evidence="1" id="KW-0808">Transferase</keyword>
<dbReference type="Pfam" id="PF13185">
    <property type="entry name" value="GAF_2"/>
    <property type="match status" value="1"/>
</dbReference>
<evidence type="ECO:0000256" key="4">
    <source>
        <dbReference type="ARBA" id="ARBA00023163"/>
    </source>
</evidence>
<dbReference type="GO" id="GO:0016301">
    <property type="term" value="F:kinase activity"/>
    <property type="evidence" value="ECO:0007669"/>
    <property type="project" value="UniProtKB-KW"/>
</dbReference>
<dbReference type="InterPro" id="IPR029016">
    <property type="entry name" value="GAF-like_dom_sf"/>
</dbReference>
<keyword evidence="7" id="KW-1185">Reference proteome</keyword>
<evidence type="ECO:0000259" key="5">
    <source>
        <dbReference type="PROSITE" id="PS50921"/>
    </source>
</evidence>
<proteinExistence type="predicted"/>
<keyword evidence="2" id="KW-0418">Kinase</keyword>
<dbReference type="PROSITE" id="PS50921">
    <property type="entry name" value="ANTAR"/>
    <property type="match status" value="1"/>
</dbReference>
<dbReference type="EMBL" id="CP016793">
    <property type="protein sequence ID" value="ANZ41661.1"/>
    <property type="molecule type" value="Genomic_DNA"/>
</dbReference>
<name>A0A1B2HVB2_9PSEU</name>
<accession>A0A1B2HVB2</accession>
<dbReference type="SMART" id="SM01012">
    <property type="entry name" value="ANTAR"/>
    <property type="match status" value="1"/>
</dbReference>
<dbReference type="AlphaFoldDB" id="A0A1B2HVB2"/>
<dbReference type="RefSeq" id="WP_065919996.1">
    <property type="nucleotide sequence ID" value="NZ_CP016793.1"/>
</dbReference>
<gene>
    <name evidence="6" type="ORF">BBK82_42650</name>
</gene>
<dbReference type="Gene3D" id="3.30.450.40">
    <property type="match status" value="1"/>
</dbReference>
<dbReference type="Gene3D" id="1.10.10.10">
    <property type="entry name" value="Winged helix-like DNA-binding domain superfamily/Winged helix DNA-binding domain"/>
    <property type="match status" value="1"/>
</dbReference>
<protein>
    <recommendedName>
        <fullName evidence="5">ANTAR domain-containing protein</fullName>
    </recommendedName>
</protein>
<dbReference type="GO" id="GO:0003723">
    <property type="term" value="F:RNA binding"/>
    <property type="evidence" value="ECO:0007669"/>
    <property type="project" value="InterPro"/>
</dbReference>
<dbReference type="OrthoDB" id="3688893at2"/>
<dbReference type="SMART" id="SM00065">
    <property type="entry name" value="GAF"/>
    <property type="match status" value="1"/>
</dbReference>
<dbReference type="InterPro" id="IPR012074">
    <property type="entry name" value="GAF_ANTAR"/>
</dbReference>
<dbReference type="SUPFAM" id="SSF55781">
    <property type="entry name" value="GAF domain-like"/>
    <property type="match status" value="1"/>
</dbReference>
<dbReference type="InterPro" id="IPR003018">
    <property type="entry name" value="GAF"/>
</dbReference>